<dbReference type="PANTHER" id="PTHR12906:SF0">
    <property type="entry name" value="GEL COMPLEX SUBUNIT OPTI"/>
    <property type="match status" value="1"/>
</dbReference>
<organism evidence="13 14">
    <name type="scientific">Diploscapter pachys</name>
    <dbReference type="NCBI Taxonomy" id="2018661"/>
    <lineage>
        <taxon>Eukaryota</taxon>
        <taxon>Metazoa</taxon>
        <taxon>Ecdysozoa</taxon>
        <taxon>Nematoda</taxon>
        <taxon>Chromadorea</taxon>
        <taxon>Rhabditida</taxon>
        <taxon>Rhabditina</taxon>
        <taxon>Rhabditomorpha</taxon>
        <taxon>Rhabditoidea</taxon>
        <taxon>Rhabditidae</taxon>
        <taxon>Diploscapter</taxon>
    </lineage>
</organism>
<evidence type="ECO:0000256" key="2">
    <source>
        <dbReference type="ARBA" id="ARBA00004606"/>
    </source>
</evidence>
<keyword evidence="6 11" id="KW-0812">Transmembrane</keyword>
<proteinExistence type="inferred from homology"/>
<sequence>MSSGSMKRHNRAEDGDPSWTQTLQKALRSSSDWSDKDELLDVIYWGKQILAVLIGVVFGLTPLYGILAIATYVAISTLVTQHYVTKFQGVDEEELGGFWELAKEGFGSAFASFMVSWITVFSAVHHTSSLVQKLATSKFKQFSIDAKHEFGLYIFENIGIRLTSMPELFCYEKSEKCAVWLSVEESCGDPVHTDKIYVGIKTWSGYHISRLPVVKRTWGGKFLNIEYVSDKTDQTIPTISFGVNNTERGHCAKTFAILERFLNLQHETKSQFQWLLIADDDTLVSVERLMDLLSCYDSAEKIIIGERYGFGFSEDGKYGYSYPTGGSGMIFTPSAVSALVANCLCPSPDSPDDMIIGLCASVEKIPIVHVAGMHQARPVDYSPKYIKRQKSISFHKFDEIDPYKTFGAYLREEKSDKSTKSKDEL</sequence>
<comment type="caution">
    <text evidence="13">The sequence shown here is derived from an EMBL/GenBank/DDBJ whole genome shotgun (WGS) entry which is preliminary data.</text>
</comment>
<comment type="similarity">
    <text evidence="3">Belongs to the EMC6 family.</text>
</comment>
<dbReference type="InterPro" id="IPR010742">
    <property type="entry name" value="RCAF1"/>
</dbReference>
<name>A0A2A2LRR2_9BILA</name>
<evidence type="ECO:0000313" key="13">
    <source>
        <dbReference type="EMBL" id="PAV88946.1"/>
    </source>
</evidence>
<evidence type="ECO:0000256" key="10">
    <source>
        <dbReference type="ARBA" id="ARBA00023136"/>
    </source>
</evidence>
<dbReference type="GO" id="GO:0005739">
    <property type="term" value="C:mitochondrion"/>
    <property type="evidence" value="ECO:0007669"/>
    <property type="project" value="GOC"/>
</dbReference>
<evidence type="ECO:0000256" key="5">
    <source>
        <dbReference type="ARBA" id="ARBA00022679"/>
    </source>
</evidence>
<dbReference type="GO" id="GO:0097250">
    <property type="term" value="P:mitochondrial respirasome assembly"/>
    <property type="evidence" value="ECO:0007669"/>
    <property type="project" value="InterPro"/>
</dbReference>
<keyword evidence="14" id="KW-1185">Reference proteome</keyword>
<dbReference type="InterPro" id="IPR029008">
    <property type="entry name" value="EMC6-like"/>
</dbReference>
<evidence type="ECO:0000256" key="11">
    <source>
        <dbReference type="SAM" id="Phobius"/>
    </source>
</evidence>
<dbReference type="OrthoDB" id="421979at2759"/>
<evidence type="ECO:0000256" key="6">
    <source>
        <dbReference type="ARBA" id="ARBA00022692"/>
    </source>
</evidence>
<dbReference type="Pfam" id="PF02434">
    <property type="entry name" value="Fringe"/>
    <property type="match status" value="1"/>
</dbReference>
<evidence type="ECO:0000256" key="8">
    <source>
        <dbReference type="ARBA" id="ARBA00022968"/>
    </source>
</evidence>
<dbReference type="GO" id="GO:0016757">
    <property type="term" value="F:glycosyltransferase activity"/>
    <property type="evidence" value="ECO:0007669"/>
    <property type="project" value="UniProtKB-KW"/>
</dbReference>
<keyword evidence="7" id="KW-0256">Endoplasmic reticulum</keyword>
<gene>
    <name evidence="13" type="ORF">WR25_24380</name>
</gene>
<keyword evidence="10 11" id="KW-0472">Membrane</keyword>
<feature type="domain" description="Fringe-like glycosyltransferase" evidence="12">
    <location>
        <begin position="190"/>
        <end position="398"/>
    </location>
</feature>
<protein>
    <recommendedName>
        <fullName evidence="12">Fringe-like glycosyltransferase domain-containing protein</fullName>
    </recommendedName>
</protein>
<comment type="subcellular location">
    <subcellularLocation>
        <location evidence="1">Endoplasmic reticulum membrane</location>
        <topology evidence="1">Multi-pass membrane protein</topology>
    </subcellularLocation>
    <subcellularLocation>
        <location evidence="2">Membrane</location>
        <topology evidence="2">Single-pass type II membrane protein</topology>
    </subcellularLocation>
</comment>
<dbReference type="STRING" id="2018661.A0A2A2LRR2"/>
<evidence type="ECO:0000256" key="4">
    <source>
        <dbReference type="ARBA" id="ARBA00022676"/>
    </source>
</evidence>
<dbReference type="GO" id="GO:0005789">
    <property type="term" value="C:endoplasmic reticulum membrane"/>
    <property type="evidence" value="ECO:0007669"/>
    <property type="project" value="UniProtKB-SubCell"/>
</dbReference>
<dbReference type="FunFam" id="3.90.550.50:FF:000008">
    <property type="entry name" value="Beta-1,3-glucosyltransferase"/>
    <property type="match status" value="1"/>
</dbReference>
<feature type="transmembrane region" description="Helical" evidence="11">
    <location>
        <begin position="49"/>
        <end position="75"/>
    </location>
</feature>
<evidence type="ECO:0000256" key="9">
    <source>
        <dbReference type="ARBA" id="ARBA00022989"/>
    </source>
</evidence>
<dbReference type="Gene3D" id="3.90.550.50">
    <property type="match status" value="1"/>
</dbReference>
<evidence type="ECO:0000256" key="7">
    <source>
        <dbReference type="ARBA" id="ARBA00022824"/>
    </source>
</evidence>
<keyword evidence="8" id="KW-0735">Signal-anchor</keyword>
<dbReference type="InterPro" id="IPR003378">
    <property type="entry name" value="Fringe-like_glycosylTrfase"/>
</dbReference>
<dbReference type="EMBL" id="LIAE01006483">
    <property type="protein sequence ID" value="PAV88946.1"/>
    <property type="molecule type" value="Genomic_DNA"/>
</dbReference>
<dbReference type="Pfam" id="PF07019">
    <property type="entry name" value="EMC6"/>
    <property type="match status" value="1"/>
</dbReference>
<keyword evidence="4" id="KW-0328">Glycosyltransferase</keyword>
<dbReference type="Proteomes" id="UP000218231">
    <property type="component" value="Unassembled WGS sequence"/>
</dbReference>
<evidence type="ECO:0000256" key="3">
    <source>
        <dbReference type="ARBA" id="ARBA00009436"/>
    </source>
</evidence>
<keyword evidence="5" id="KW-0808">Transferase</keyword>
<evidence type="ECO:0000313" key="14">
    <source>
        <dbReference type="Proteomes" id="UP000218231"/>
    </source>
</evidence>
<dbReference type="AlphaFoldDB" id="A0A2A2LRR2"/>
<accession>A0A2A2LRR2</accession>
<evidence type="ECO:0000259" key="12">
    <source>
        <dbReference type="Pfam" id="PF02434"/>
    </source>
</evidence>
<keyword evidence="9 11" id="KW-1133">Transmembrane helix</keyword>
<dbReference type="PANTHER" id="PTHR12906">
    <property type="entry name" value="PROTEIN C20ORF24 RAB5-INTERACTING PROTEIN"/>
    <property type="match status" value="1"/>
</dbReference>
<reference evidence="13 14" key="1">
    <citation type="journal article" date="2017" name="Curr. Biol.">
        <title>Genome architecture and evolution of a unichromosomal asexual nematode.</title>
        <authorList>
            <person name="Fradin H."/>
            <person name="Zegar C."/>
            <person name="Gutwein M."/>
            <person name="Lucas J."/>
            <person name="Kovtun M."/>
            <person name="Corcoran D."/>
            <person name="Baugh L.R."/>
            <person name="Kiontke K."/>
            <person name="Gunsalus K."/>
            <person name="Fitch D.H."/>
            <person name="Piano F."/>
        </authorList>
    </citation>
    <scope>NUCLEOTIDE SEQUENCE [LARGE SCALE GENOMIC DNA]</scope>
    <source>
        <strain evidence="13">PF1309</strain>
    </source>
</reference>
<evidence type="ECO:0000256" key="1">
    <source>
        <dbReference type="ARBA" id="ARBA00004477"/>
    </source>
</evidence>